<reference evidence="1 2" key="1">
    <citation type="journal article" date="2024" name="Plant Biotechnol. J.">
        <title>Genome and CRISPR/Cas9 system of a widespread forest tree (Populus alba) in the world.</title>
        <authorList>
            <person name="Liu Y.J."/>
            <person name="Jiang P.F."/>
            <person name="Han X.M."/>
            <person name="Li X.Y."/>
            <person name="Wang H.M."/>
            <person name="Wang Y.J."/>
            <person name="Wang X.X."/>
            <person name="Zeng Q.Y."/>
        </authorList>
    </citation>
    <scope>NUCLEOTIDE SEQUENCE [LARGE SCALE GENOMIC DNA]</scope>
    <source>
        <strain evidence="2">cv. PAL-ZL1</strain>
    </source>
</reference>
<sequence>MEMQGLAGICVGLGTPEEDDNGNRIGYTKGANCLDNLKDLLRFLRRDDPQTRGVFKQVCKWNTVGKDLIPIIQYCQDDRNLVLNAVKVLVFLTMPIEPSSSDIWLQVEYLWGLKAAITLSGTIPVVVSLLEGPLENLDREAFTEDDWKLVQLVLTLFRNVLAVHDFSMLLKVGESASQFLSLRDRFLELLFHENVMDIILVITQNIKGSCSYFLHDNLLLLEIFHYIFMGQEPGLIVNAGLKDFKVCGSSTSLDILKSIMKEEEQNKMKLSRQRNVVRHSQFSGTFTRLTMDGSKAVCLGNPSSASQILLKPHKAQKGPSKKIFWDHGRLPSMKDNILELLHDFLNQFLSGGYNDLMELIREDIEKEHHAIQNSDIVVFFQVAQFVTSFQYHKYITSKPNMEKDNSQAFSDEYADNTSFKGGICGPIAASMNESMFLLVISRWKNAFEGLKVTHDYKFLSAAGALMRIMIRMLDLVLKLLPGDSKEPLTARILLYKLFYDQTDQGMTQFLLSLIKSFDTHKQTKSDLSDLVEMIHVLVRLMENLQTRGTLRVSKKSRRSRKKKTLSDKKENGNEQCNVEAAIEDPTALSNSEQSTVLQKKSPEIATSGDQENINVDVLEKPEISVPVMENLGSNMQMENKKIDIDDLSCSSDDSSGDEQPAENYEVDFKVSTFISSLANHSIIQNLCWLLRFYKNNSVSTNHYIVCMLQRITDDLDLSPMLYQLSLLTTFYEILEEQKSCPCKEYANIVDFLTSLVRRMLRKMKNQPLLFVEVLFWKSRKECHYINAEYMLHELGHLKKESAGWGNASANEDIGSSQGKRWAPRSIADALGEDEADVVIPHEPGYQNGGDAPEHESVSVPRRKRRFVLTDEMEMKIKDLYEKFKDDENCSHLIAESLDPDGQVSRAQVINKLKQLGLKVALKKRKRSVGRPFSTNPDQLGENGEIIEKESNLHNSIDLEGSLPRLSTRKRVRAFNKDQEEMIKALFEQFKDHRRCSYMIANALGSDNSFTAAQVSRKLKQLGLRAPRQKQSETDMHLRDEELNGFSVGGQDSDDETLLSLKNRSKNKDDGGLFGDELPSQVIEGASSDSDDELLCSILKPKNNAGDRMIAGKQNNEGEISDNSDKEILSSKINKTKKLLSKAKGKELRTSSTESEMPDEDAGNESLNDLERRDRGSESTGQDVVGIDEDIVLDHVSKEGASEAEATNSRSGKSTGVSPVNYVDDIPDQQMDDALEDLEDAAASDTVMTSARLKRKQLTCQLCSLHFVKLPLPQVDGLSLDDEATKKAPDMVQEPSIQVLESLDPVWIFYDFAHYWIGPIASQFLIIISVAFPGPSSLLIDGGAHREKLEDFAKLNSLPINPMISEKKCSEYSMYFKIF</sequence>
<gene>
    <name evidence="1" type="ORF">D5086_027889</name>
</gene>
<dbReference type="EMBL" id="RCHU02000015">
    <property type="protein sequence ID" value="KAL3570640.1"/>
    <property type="molecule type" value="Genomic_DNA"/>
</dbReference>
<evidence type="ECO:0000313" key="2">
    <source>
        <dbReference type="Proteomes" id="UP000309997"/>
    </source>
</evidence>
<dbReference type="Proteomes" id="UP000309997">
    <property type="component" value="Unassembled WGS sequence"/>
</dbReference>
<protein>
    <submittedName>
        <fullName evidence="1">Uncharacterized protein</fullName>
    </submittedName>
</protein>
<comment type="caution">
    <text evidence="1">The sequence shown here is derived from an EMBL/GenBank/DDBJ whole genome shotgun (WGS) entry which is preliminary data.</text>
</comment>
<keyword evidence="2" id="KW-1185">Reference proteome</keyword>
<evidence type="ECO:0000313" key="1">
    <source>
        <dbReference type="EMBL" id="KAL3570640.1"/>
    </source>
</evidence>
<organism evidence="1 2">
    <name type="scientific">Populus alba</name>
    <name type="common">White poplar</name>
    <dbReference type="NCBI Taxonomy" id="43335"/>
    <lineage>
        <taxon>Eukaryota</taxon>
        <taxon>Viridiplantae</taxon>
        <taxon>Streptophyta</taxon>
        <taxon>Embryophyta</taxon>
        <taxon>Tracheophyta</taxon>
        <taxon>Spermatophyta</taxon>
        <taxon>Magnoliopsida</taxon>
        <taxon>eudicotyledons</taxon>
        <taxon>Gunneridae</taxon>
        <taxon>Pentapetalae</taxon>
        <taxon>rosids</taxon>
        <taxon>fabids</taxon>
        <taxon>Malpighiales</taxon>
        <taxon>Salicaceae</taxon>
        <taxon>Saliceae</taxon>
        <taxon>Populus</taxon>
    </lineage>
</organism>
<proteinExistence type="predicted"/>
<accession>A0ACC4AWN8</accession>
<name>A0ACC4AWN8_POPAL</name>